<gene>
    <name evidence="2" type="ORF">IAC95_00985</name>
</gene>
<dbReference type="EMBL" id="DVHL01000010">
    <property type="protein sequence ID" value="HIR65454.1"/>
    <property type="molecule type" value="Genomic_DNA"/>
</dbReference>
<name>A0A9D1E365_9BACT</name>
<evidence type="ECO:0000313" key="3">
    <source>
        <dbReference type="Proteomes" id="UP000824200"/>
    </source>
</evidence>
<dbReference type="PANTHER" id="PTHR34297:SF2">
    <property type="entry name" value="ASP23_GLS24 FAMILY ENVELOPE STRESS RESPONSE PROTEIN"/>
    <property type="match status" value="1"/>
</dbReference>
<reference evidence="2" key="1">
    <citation type="submission" date="2020-10" db="EMBL/GenBank/DDBJ databases">
        <authorList>
            <person name="Gilroy R."/>
        </authorList>
    </citation>
    <scope>NUCLEOTIDE SEQUENCE</scope>
    <source>
        <strain evidence="2">CHK121-14286</strain>
    </source>
</reference>
<protein>
    <submittedName>
        <fullName evidence="2">Asp23/Gls24 family envelope stress response protein</fullName>
    </submittedName>
</protein>
<reference evidence="2" key="2">
    <citation type="journal article" date="2021" name="PeerJ">
        <title>Extensive microbial diversity within the chicken gut microbiome revealed by metagenomics and culture.</title>
        <authorList>
            <person name="Gilroy R."/>
            <person name="Ravi A."/>
            <person name="Getino M."/>
            <person name="Pursley I."/>
            <person name="Horton D.L."/>
            <person name="Alikhan N.F."/>
            <person name="Baker D."/>
            <person name="Gharbi K."/>
            <person name="Hall N."/>
            <person name="Watson M."/>
            <person name="Adriaenssens E.M."/>
            <person name="Foster-Nyarko E."/>
            <person name="Jarju S."/>
            <person name="Secka A."/>
            <person name="Antonio M."/>
            <person name="Oren A."/>
            <person name="Chaudhuri R.R."/>
            <person name="La Ragione R."/>
            <person name="Hildebrand F."/>
            <person name="Pallen M.J."/>
        </authorList>
    </citation>
    <scope>NUCLEOTIDE SEQUENCE</scope>
    <source>
        <strain evidence="2">CHK121-14286</strain>
    </source>
</reference>
<comment type="similarity">
    <text evidence="1">Belongs to the asp23 family.</text>
</comment>
<accession>A0A9D1E365</accession>
<dbReference type="Pfam" id="PF03780">
    <property type="entry name" value="Asp23"/>
    <property type="match status" value="1"/>
</dbReference>
<comment type="caution">
    <text evidence="2">The sequence shown here is derived from an EMBL/GenBank/DDBJ whole genome shotgun (WGS) entry which is preliminary data.</text>
</comment>
<dbReference type="InterPro" id="IPR005531">
    <property type="entry name" value="Asp23"/>
</dbReference>
<organism evidence="2 3">
    <name type="scientific">Candidatus Fimimonas gallinarum</name>
    <dbReference type="NCBI Taxonomy" id="2840821"/>
    <lineage>
        <taxon>Bacteria</taxon>
        <taxon>Pseudomonadati</taxon>
        <taxon>Myxococcota</taxon>
        <taxon>Myxococcia</taxon>
        <taxon>Myxococcales</taxon>
        <taxon>Cystobacterineae</taxon>
        <taxon>Myxococcaceae</taxon>
        <taxon>Myxococcaceae incertae sedis</taxon>
        <taxon>Candidatus Fimimonas</taxon>
    </lineage>
</organism>
<evidence type="ECO:0000313" key="2">
    <source>
        <dbReference type="EMBL" id="HIR65454.1"/>
    </source>
</evidence>
<dbReference type="Proteomes" id="UP000824200">
    <property type="component" value="Unassembled WGS sequence"/>
</dbReference>
<proteinExistence type="inferred from homology"/>
<dbReference type="PANTHER" id="PTHR34297">
    <property type="entry name" value="HYPOTHETICAL CYTOSOLIC PROTEIN-RELATED"/>
    <property type="match status" value="1"/>
</dbReference>
<evidence type="ECO:0000256" key="1">
    <source>
        <dbReference type="ARBA" id="ARBA00005721"/>
    </source>
</evidence>
<dbReference type="AlphaFoldDB" id="A0A9D1E365"/>
<sequence length="116" mass="12625">MALRTNNSYGTITVSDDVIASLAGYLATECYGVVEMVPFGFSDTFTDLFKRNGKSRGVRVATKGDRIFVDLFVKFKYGLPVTATSESLKSTVKYGLEHFTGMIVASVDVHVVGVKL</sequence>